<gene>
    <name evidence="2" type="ORF">NDU88_006981</name>
</gene>
<dbReference type="Proteomes" id="UP001066276">
    <property type="component" value="Chromosome 3_1"/>
</dbReference>
<evidence type="ECO:0000256" key="1">
    <source>
        <dbReference type="SAM" id="MobiDB-lite"/>
    </source>
</evidence>
<keyword evidence="3" id="KW-1185">Reference proteome</keyword>
<dbReference type="AlphaFoldDB" id="A0AAV7UN42"/>
<accession>A0AAV7UN42</accession>
<organism evidence="2 3">
    <name type="scientific">Pleurodeles waltl</name>
    <name type="common">Iberian ribbed newt</name>
    <dbReference type="NCBI Taxonomy" id="8319"/>
    <lineage>
        <taxon>Eukaryota</taxon>
        <taxon>Metazoa</taxon>
        <taxon>Chordata</taxon>
        <taxon>Craniata</taxon>
        <taxon>Vertebrata</taxon>
        <taxon>Euteleostomi</taxon>
        <taxon>Amphibia</taxon>
        <taxon>Batrachia</taxon>
        <taxon>Caudata</taxon>
        <taxon>Salamandroidea</taxon>
        <taxon>Salamandridae</taxon>
        <taxon>Pleurodelinae</taxon>
        <taxon>Pleurodeles</taxon>
    </lineage>
</organism>
<protein>
    <submittedName>
        <fullName evidence="2">Uncharacterized protein</fullName>
    </submittedName>
</protein>
<dbReference type="EMBL" id="JANPWB010000005">
    <property type="protein sequence ID" value="KAJ1190243.1"/>
    <property type="molecule type" value="Genomic_DNA"/>
</dbReference>
<name>A0AAV7UN42_PLEWA</name>
<sequence length="205" mass="21615">MDRVLALIQPALVSLAQKEDEGNQLGGETPVVGGDSAADQGRRPRRVRVPPKSAFLPVHKRAKKVTPKLGGGKSAQKRLFVKWALDPNMGQADTQSEIAINEALPGSTLEGAKSVSGWEPGGYLVSGLGKVLPWLGKLGNSPQMDLAREGSALATLKGLAVGISSNLLGATAGTHKPPRATATISHEPPAYDILRCKYIASREKR</sequence>
<evidence type="ECO:0000313" key="3">
    <source>
        <dbReference type="Proteomes" id="UP001066276"/>
    </source>
</evidence>
<comment type="caution">
    <text evidence="2">The sequence shown here is derived from an EMBL/GenBank/DDBJ whole genome shotgun (WGS) entry which is preliminary data.</text>
</comment>
<proteinExistence type="predicted"/>
<reference evidence="2" key="1">
    <citation type="journal article" date="2022" name="bioRxiv">
        <title>Sequencing and chromosome-scale assembly of the giantPleurodeles waltlgenome.</title>
        <authorList>
            <person name="Brown T."/>
            <person name="Elewa A."/>
            <person name="Iarovenko S."/>
            <person name="Subramanian E."/>
            <person name="Araus A.J."/>
            <person name="Petzold A."/>
            <person name="Susuki M."/>
            <person name="Suzuki K.-i.T."/>
            <person name="Hayashi T."/>
            <person name="Toyoda A."/>
            <person name="Oliveira C."/>
            <person name="Osipova E."/>
            <person name="Leigh N.D."/>
            <person name="Simon A."/>
            <person name="Yun M.H."/>
        </authorList>
    </citation>
    <scope>NUCLEOTIDE SEQUENCE</scope>
    <source>
        <strain evidence="2">20211129_DDA</strain>
        <tissue evidence="2">Liver</tissue>
    </source>
</reference>
<feature type="region of interest" description="Disordered" evidence="1">
    <location>
        <begin position="19"/>
        <end position="47"/>
    </location>
</feature>
<evidence type="ECO:0000313" key="2">
    <source>
        <dbReference type="EMBL" id="KAJ1190243.1"/>
    </source>
</evidence>